<dbReference type="PANTHER" id="PTHR46558">
    <property type="entry name" value="TRACRIPTIONAL REGULATORY PROTEIN-RELATED-RELATED"/>
    <property type="match status" value="1"/>
</dbReference>
<protein>
    <submittedName>
        <fullName evidence="3">Transcriptional regulator, contains XRE-family HTH domain</fullName>
    </submittedName>
</protein>
<reference evidence="4" key="1">
    <citation type="submission" date="2016-11" db="EMBL/GenBank/DDBJ databases">
        <authorList>
            <person name="Varghese N."/>
            <person name="Submissions S."/>
        </authorList>
    </citation>
    <scope>NUCLEOTIDE SEQUENCE [LARGE SCALE GENOMIC DNA]</scope>
    <source>
        <strain evidence="4">DSM 18095</strain>
    </source>
</reference>
<dbReference type="InterPro" id="IPR001387">
    <property type="entry name" value="Cro/C1-type_HTH"/>
</dbReference>
<dbReference type="EMBL" id="FQTY01000002">
    <property type="protein sequence ID" value="SHE46301.1"/>
    <property type="molecule type" value="Genomic_DNA"/>
</dbReference>
<dbReference type="RefSeq" id="WP_072973328.1">
    <property type="nucleotide sequence ID" value="NZ_FQTY01000002.1"/>
</dbReference>
<dbReference type="Pfam" id="PF01381">
    <property type="entry name" value="HTH_3"/>
    <property type="match status" value="1"/>
</dbReference>
<evidence type="ECO:0000313" key="4">
    <source>
        <dbReference type="Proteomes" id="UP000184114"/>
    </source>
</evidence>
<name>A0A1M4TPB1_9FIRM</name>
<dbReference type="AlphaFoldDB" id="A0A1M4TPB1"/>
<gene>
    <name evidence="3" type="ORF">SAMN02745784_00784</name>
</gene>
<dbReference type="InterPro" id="IPR010982">
    <property type="entry name" value="Lambda_DNA-bd_dom_sf"/>
</dbReference>
<organism evidence="3 4">
    <name type="scientific">Tissierella praeacuta DSM 18095</name>
    <dbReference type="NCBI Taxonomy" id="1123404"/>
    <lineage>
        <taxon>Bacteria</taxon>
        <taxon>Bacillati</taxon>
        <taxon>Bacillota</taxon>
        <taxon>Tissierellia</taxon>
        <taxon>Tissierellales</taxon>
        <taxon>Tissierellaceae</taxon>
        <taxon>Tissierella</taxon>
    </lineage>
</organism>
<evidence type="ECO:0000313" key="3">
    <source>
        <dbReference type="EMBL" id="SHE46301.1"/>
    </source>
</evidence>
<dbReference type="GeneID" id="90996374"/>
<dbReference type="Proteomes" id="UP000184114">
    <property type="component" value="Unassembled WGS sequence"/>
</dbReference>
<dbReference type="PROSITE" id="PS50943">
    <property type="entry name" value="HTH_CROC1"/>
    <property type="match status" value="1"/>
</dbReference>
<dbReference type="GO" id="GO:0003677">
    <property type="term" value="F:DNA binding"/>
    <property type="evidence" value="ECO:0007669"/>
    <property type="project" value="UniProtKB-KW"/>
</dbReference>
<dbReference type="Gene3D" id="1.10.260.40">
    <property type="entry name" value="lambda repressor-like DNA-binding domains"/>
    <property type="match status" value="1"/>
</dbReference>
<feature type="domain" description="HTH cro/C1-type" evidence="2">
    <location>
        <begin position="7"/>
        <end position="62"/>
    </location>
</feature>
<dbReference type="SMART" id="SM00530">
    <property type="entry name" value="HTH_XRE"/>
    <property type="match status" value="1"/>
</dbReference>
<evidence type="ECO:0000259" key="2">
    <source>
        <dbReference type="PROSITE" id="PS50943"/>
    </source>
</evidence>
<dbReference type="PANTHER" id="PTHR46558:SF11">
    <property type="entry name" value="HTH-TYPE TRANSCRIPTIONAL REGULATOR XRE"/>
    <property type="match status" value="1"/>
</dbReference>
<dbReference type="SUPFAM" id="SSF47413">
    <property type="entry name" value="lambda repressor-like DNA-binding domains"/>
    <property type="match status" value="1"/>
</dbReference>
<keyword evidence="4" id="KW-1185">Reference proteome</keyword>
<proteinExistence type="predicted"/>
<dbReference type="CDD" id="cd00093">
    <property type="entry name" value="HTH_XRE"/>
    <property type="match status" value="1"/>
</dbReference>
<evidence type="ECO:0000256" key="1">
    <source>
        <dbReference type="ARBA" id="ARBA00023125"/>
    </source>
</evidence>
<sequence>MTFSERLRLLREENFLTQGELAKKLNISRQSVSNYENGTRFPNDVQLLIKISQLFSVSIDYLIGTSNIRFLFVNEHLKNPSQAKEQTSDNFFEKKEAMEKLFFELDNMSLQNINKITKCIKIFKEDN</sequence>
<accession>A0A1M4TPB1</accession>
<keyword evidence="1" id="KW-0238">DNA-binding</keyword>
<dbReference type="STRING" id="1123404.SAMN02745784_00784"/>